<dbReference type="AlphaFoldDB" id="A0A9N8WGF6"/>
<evidence type="ECO:0000313" key="3">
    <source>
        <dbReference type="Proteomes" id="UP000789405"/>
    </source>
</evidence>
<feature type="compositionally biased region" description="Basic and acidic residues" evidence="1">
    <location>
        <begin position="124"/>
        <end position="137"/>
    </location>
</feature>
<gene>
    <name evidence="2" type="ORF">DERYTH_LOCUS1970</name>
</gene>
<comment type="caution">
    <text evidence="2">The sequence shown here is derived from an EMBL/GenBank/DDBJ whole genome shotgun (WGS) entry which is preliminary data.</text>
</comment>
<dbReference type="EMBL" id="CAJVPY010000588">
    <property type="protein sequence ID" value="CAG8481917.1"/>
    <property type="molecule type" value="Genomic_DNA"/>
</dbReference>
<dbReference type="OrthoDB" id="2389375at2759"/>
<proteinExistence type="predicted"/>
<feature type="compositionally biased region" description="Polar residues" evidence="1">
    <location>
        <begin position="138"/>
        <end position="164"/>
    </location>
</feature>
<sequence length="164" mass="18646">MVNVLGKVAIGDIPGQKASKQEVLTWKTSTAMLEAKFKLWKPVDLSEDADPCDTYICCIMTEVFRSRRSKLNQEFAIVVIDMMFDSTITTTSFTDGEIYSRIEALSKQVNNVQESNDNAEDNNDEQHLEEYENHSDCHSNISHSGTPSMCHNYDDNSYNDPKDY</sequence>
<reference evidence="2" key="1">
    <citation type="submission" date="2021-06" db="EMBL/GenBank/DDBJ databases">
        <authorList>
            <person name="Kallberg Y."/>
            <person name="Tangrot J."/>
            <person name="Rosling A."/>
        </authorList>
    </citation>
    <scope>NUCLEOTIDE SEQUENCE</scope>
    <source>
        <strain evidence="2">MA453B</strain>
    </source>
</reference>
<keyword evidence="3" id="KW-1185">Reference proteome</keyword>
<evidence type="ECO:0000313" key="2">
    <source>
        <dbReference type="EMBL" id="CAG8481917.1"/>
    </source>
</evidence>
<organism evidence="2 3">
    <name type="scientific">Dentiscutata erythropus</name>
    <dbReference type="NCBI Taxonomy" id="1348616"/>
    <lineage>
        <taxon>Eukaryota</taxon>
        <taxon>Fungi</taxon>
        <taxon>Fungi incertae sedis</taxon>
        <taxon>Mucoromycota</taxon>
        <taxon>Glomeromycotina</taxon>
        <taxon>Glomeromycetes</taxon>
        <taxon>Diversisporales</taxon>
        <taxon>Gigasporaceae</taxon>
        <taxon>Dentiscutata</taxon>
    </lineage>
</organism>
<name>A0A9N8WGF6_9GLOM</name>
<protein>
    <submittedName>
        <fullName evidence="2">2972_t:CDS:1</fullName>
    </submittedName>
</protein>
<evidence type="ECO:0000256" key="1">
    <source>
        <dbReference type="SAM" id="MobiDB-lite"/>
    </source>
</evidence>
<accession>A0A9N8WGF6</accession>
<dbReference type="Proteomes" id="UP000789405">
    <property type="component" value="Unassembled WGS sequence"/>
</dbReference>
<feature type="region of interest" description="Disordered" evidence="1">
    <location>
        <begin position="113"/>
        <end position="164"/>
    </location>
</feature>